<evidence type="ECO:0000313" key="2">
    <source>
        <dbReference type="Proteomes" id="UP000032024"/>
    </source>
</evidence>
<reference evidence="2" key="1">
    <citation type="submission" date="2015-01" db="EMBL/GenBank/DDBJ databases">
        <title>Comparative genome analysis of Bacillus coagulans HM-08, Clostridium butyricum HM-68, Bacillus subtilis HM-66 and Bacillus paralicheniformis BL-09.</title>
        <authorList>
            <person name="Zhang H."/>
        </authorList>
    </citation>
    <scope>NUCLEOTIDE SEQUENCE [LARGE SCALE GENOMIC DNA]</scope>
    <source>
        <strain evidence="2">HM-08</strain>
    </source>
</reference>
<organism evidence="1 2">
    <name type="scientific">Heyndrickxia coagulans</name>
    <name type="common">Weizmannia coagulans</name>
    <dbReference type="NCBI Taxonomy" id="1398"/>
    <lineage>
        <taxon>Bacteria</taxon>
        <taxon>Bacillati</taxon>
        <taxon>Bacillota</taxon>
        <taxon>Bacilli</taxon>
        <taxon>Bacillales</taxon>
        <taxon>Bacillaceae</taxon>
        <taxon>Heyndrickxia</taxon>
    </lineage>
</organism>
<gene>
    <name evidence="1" type="ORF">SB48_HM08orf05058</name>
</gene>
<dbReference type="AlphaFoldDB" id="A0AAN0WCZ0"/>
<protein>
    <submittedName>
        <fullName evidence="1">Uncharacterized protein</fullName>
    </submittedName>
</protein>
<evidence type="ECO:0000313" key="1">
    <source>
        <dbReference type="EMBL" id="AJO23956.1"/>
    </source>
</evidence>
<keyword evidence="2" id="KW-1185">Reference proteome</keyword>
<name>A0AAN0WCZ0_HEYCO</name>
<sequence>MNDLLFKIIEEQWQTVNLFLKKFSFSSTILATIAGKWTL</sequence>
<proteinExistence type="predicted"/>
<dbReference type="Proteomes" id="UP000032024">
    <property type="component" value="Chromosome"/>
</dbReference>
<dbReference type="EMBL" id="CP010525">
    <property type="protein sequence ID" value="AJO23956.1"/>
    <property type="molecule type" value="Genomic_DNA"/>
</dbReference>
<accession>A0AAN0WCZ0</accession>